<gene>
    <name evidence="2" type="ORF">IAI60_19920</name>
</gene>
<organism evidence="2 3">
    <name type="scientific">Roseomonas marmotae</name>
    <dbReference type="NCBI Taxonomy" id="2768161"/>
    <lineage>
        <taxon>Bacteria</taxon>
        <taxon>Pseudomonadati</taxon>
        <taxon>Pseudomonadota</taxon>
        <taxon>Alphaproteobacteria</taxon>
        <taxon>Acetobacterales</taxon>
        <taxon>Roseomonadaceae</taxon>
        <taxon>Roseomonas</taxon>
    </lineage>
</organism>
<dbReference type="RefSeq" id="WP_207450398.1">
    <property type="nucleotide sequence ID" value="NZ_CP061092.1"/>
</dbReference>
<evidence type="ECO:0000313" key="2">
    <source>
        <dbReference type="EMBL" id="MBO1076888.1"/>
    </source>
</evidence>
<sequence>MSAHILPFRARQLPPQPEPRLRHWAQSDLAECYRVIGLLAQSGLSTSLETGHSDEGDPWMAVLRNDTQDVLVHIALEQGVYVVASEPYNLVMRGATLRHVVDAVLKVRPMMLPGRRMGPHVLLHPLAALAALIATAYALDMAGSAPAHAAELGQDSHPYVTDLAAGPHQAHVAPVVPEGGASHLAMDLERPSARAPRSVQSVQDVAPVLQNVATMLAAASVAGGSAMVWFLSDQDFIWHEGHVADALSGQVPSAWPAGLNPPLVAEAQAVILPPPAAPAEHAVTSSAAGAGMAPAPAPPPLNMSFRVPVASGSAVAEAQAHQPQAPALPEALPVVALLDDRPQVNTTTETALPPQDEVHSASPPAVVPHDVLKGSGAPFAAASVSGFVATHAMEPRDVPALGPAVSAPASGISQPAAASALTVFDALASFDASMANPAYQHWGAAKEKVASTLGVITNDHARILDPEAVAEDIARAAAGTGGTAPPELPESSPGSTFPAAPTGSLIRSADDEASVLFGRLEAYLRAEDTRVHFSTADFAMMRDAFQSNPFLKDVQRVLFFDAPQAKASVFLIGPGVAMVEDSSLSASMFSSVMASGTDVTLNVSDNYDVTLLGVLELNHV</sequence>
<evidence type="ECO:0000256" key="1">
    <source>
        <dbReference type="SAM" id="MobiDB-lite"/>
    </source>
</evidence>
<accession>A0ABS3KHD5</accession>
<reference evidence="2 3" key="1">
    <citation type="submission" date="2020-09" db="EMBL/GenBank/DDBJ databases">
        <title>Roseomonas.</title>
        <authorList>
            <person name="Zhu W."/>
        </authorList>
    </citation>
    <scope>NUCLEOTIDE SEQUENCE [LARGE SCALE GENOMIC DNA]</scope>
    <source>
        <strain evidence="2 3">1311</strain>
    </source>
</reference>
<keyword evidence="3" id="KW-1185">Reference proteome</keyword>
<protein>
    <submittedName>
        <fullName evidence="2">Uncharacterized protein</fullName>
    </submittedName>
</protein>
<dbReference type="Proteomes" id="UP001518990">
    <property type="component" value="Unassembled WGS sequence"/>
</dbReference>
<dbReference type="EMBL" id="JACTNF010000033">
    <property type="protein sequence ID" value="MBO1076888.1"/>
    <property type="molecule type" value="Genomic_DNA"/>
</dbReference>
<evidence type="ECO:0000313" key="3">
    <source>
        <dbReference type="Proteomes" id="UP001518990"/>
    </source>
</evidence>
<proteinExistence type="predicted"/>
<feature type="region of interest" description="Disordered" evidence="1">
    <location>
        <begin position="478"/>
        <end position="503"/>
    </location>
</feature>
<comment type="caution">
    <text evidence="2">The sequence shown here is derived from an EMBL/GenBank/DDBJ whole genome shotgun (WGS) entry which is preliminary data.</text>
</comment>
<name>A0ABS3KHD5_9PROT</name>